<accession>X0WCC9</accession>
<dbReference type="InterPro" id="IPR012334">
    <property type="entry name" value="Pectin_lyas_fold"/>
</dbReference>
<dbReference type="AlphaFoldDB" id="X0WCC9"/>
<comment type="caution">
    <text evidence="1">The sequence shown here is derived from an EMBL/GenBank/DDBJ whole genome shotgun (WGS) entry which is preliminary data.</text>
</comment>
<reference evidence="1" key="1">
    <citation type="journal article" date="2014" name="Front. Microbiol.">
        <title>High frequency of phylogenetically diverse reductive dehalogenase-homologous genes in deep subseafloor sedimentary metagenomes.</title>
        <authorList>
            <person name="Kawai M."/>
            <person name="Futagami T."/>
            <person name="Toyoda A."/>
            <person name="Takaki Y."/>
            <person name="Nishi S."/>
            <person name="Hori S."/>
            <person name="Arai W."/>
            <person name="Tsubouchi T."/>
            <person name="Morono Y."/>
            <person name="Uchiyama I."/>
            <person name="Ito T."/>
            <person name="Fujiyama A."/>
            <person name="Inagaki F."/>
            <person name="Takami H."/>
        </authorList>
    </citation>
    <scope>NUCLEOTIDE SEQUENCE</scope>
    <source>
        <strain evidence="1">Expedition CK06-06</strain>
    </source>
</reference>
<feature type="non-terminal residue" evidence="1">
    <location>
        <position position="242"/>
    </location>
</feature>
<dbReference type="InterPro" id="IPR011050">
    <property type="entry name" value="Pectin_lyase_fold/virulence"/>
</dbReference>
<protein>
    <recommendedName>
        <fullName evidence="2">Right handed beta helix domain-containing protein</fullName>
    </recommendedName>
</protein>
<sequence>AANYRVANWLGTINDSSTDNINMVVIGPDRYVAVEFELPNTYEVGHDGDFSNIQEAVNFAKDGDIIIVDGGTWQGTEIRINKSITLTSKTPDDPSATVLDFTGYPHRAFILGPQTDSGTIIDGFTIQNSHWATPSWAPPPTCSTDGADTEPTEGGSIWIYGRASPVIKNCVIQNNSIRPGRGGDGTDACSNTCLNAGRGGWGGWAQGGGVYCGPYSSPAFINCQIKDNAVYGGSGGNGGSQT</sequence>
<gene>
    <name evidence="1" type="ORF">S01H1_73229</name>
</gene>
<name>X0WCC9_9ZZZZ</name>
<dbReference type="EMBL" id="BARS01048914">
    <property type="protein sequence ID" value="GAG28584.1"/>
    <property type="molecule type" value="Genomic_DNA"/>
</dbReference>
<evidence type="ECO:0000313" key="1">
    <source>
        <dbReference type="EMBL" id="GAG28584.1"/>
    </source>
</evidence>
<dbReference type="SUPFAM" id="SSF51126">
    <property type="entry name" value="Pectin lyase-like"/>
    <property type="match status" value="1"/>
</dbReference>
<evidence type="ECO:0008006" key="2">
    <source>
        <dbReference type="Google" id="ProtNLM"/>
    </source>
</evidence>
<dbReference type="Gene3D" id="2.160.20.10">
    <property type="entry name" value="Single-stranded right-handed beta-helix, Pectin lyase-like"/>
    <property type="match status" value="1"/>
</dbReference>
<feature type="non-terminal residue" evidence="1">
    <location>
        <position position="1"/>
    </location>
</feature>
<organism evidence="1">
    <name type="scientific">marine sediment metagenome</name>
    <dbReference type="NCBI Taxonomy" id="412755"/>
    <lineage>
        <taxon>unclassified sequences</taxon>
        <taxon>metagenomes</taxon>
        <taxon>ecological metagenomes</taxon>
    </lineage>
</organism>
<proteinExistence type="predicted"/>